<reference evidence="2" key="1">
    <citation type="submission" date="2019-11" db="EMBL/GenBank/DDBJ databases">
        <title>Isolation and characterization of two novel species in the genus Thiomicrorhabdus.</title>
        <authorList>
            <person name="Mochizuki J."/>
            <person name="Kojima H."/>
            <person name="Fukui M."/>
        </authorList>
    </citation>
    <scope>NUCLEOTIDE SEQUENCE [LARGE SCALE GENOMIC DNA]</scope>
    <source>
        <strain evidence="2">aks77</strain>
    </source>
</reference>
<organism evidence="1 2">
    <name type="scientific">Thiosulfatimonas sediminis</name>
    <dbReference type="NCBI Taxonomy" id="2675054"/>
    <lineage>
        <taxon>Bacteria</taxon>
        <taxon>Pseudomonadati</taxon>
        <taxon>Pseudomonadota</taxon>
        <taxon>Gammaproteobacteria</taxon>
        <taxon>Thiotrichales</taxon>
        <taxon>Piscirickettsiaceae</taxon>
        <taxon>Thiosulfatimonas</taxon>
    </lineage>
</organism>
<proteinExistence type="predicted"/>
<dbReference type="RefSeq" id="WP_173272970.1">
    <property type="nucleotide sequence ID" value="NZ_AP021889.1"/>
</dbReference>
<gene>
    <name evidence="1" type="ORF">THMIRHAS_17730</name>
</gene>
<dbReference type="Proteomes" id="UP000501726">
    <property type="component" value="Chromosome"/>
</dbReference>
<protein>
    <submittedName>
        <fullName evidence="1">Uncharacterized protein</fullName>
    </submittedName>
</protein>
<keyword evidence="2" id="KW-1185">Reference proteome</keyword>
<dbReference type="EMBL" id="AP021889">
    <property type="protein sequence ID" value="BBP46400.1"/>
    <property type="molecule type" value="Genomic_DNA"/>
</dbReference>
<name>A0A6F8PWQ0_9GAMM</name>
<sequence>MTLLPYLKLPSGDFSNGEVEGGLILTYATDLSGFGVGVQVQLDYLYDGVADEMMGWESYCGFGL</sequence>
<dbReference type="AlphaFoldDB" id="A0A6F8PWQ0"/>
<evidence type="ECO:0000313" key="1">
    <source>
        <dbReference type="EMBL" id="BBP46400.1"/>
    </source>
</evidence>
<evidence type="ECO:0000313" key="2">
    <source>
        <dbReference type="Proteomes" id="UP000501726"/>
    </source>
</evidence>
<dbReference type="KEGG" id="tse:THMIRHAS_17730"/>
<accession>A0A6F8PWQ0</accession>